<dbReference type="AlphaFoldDB" id="A0AAW0GF33"/>
<name>A0AAW0GF33_9APHY</name>
<feature type="region of interest" description="Disordered" evidence="3">
    <location>
        <begin position="411"/>
        <end position="452"/>
    </location>
</feature>
<keyword evidence="2" id="KW-0548">Nucleotidyltransferase</keyword>
<feature type="compositionally biased region" description="Basic residues" evidence="3">
    <location>
        <begin position="422"/>
        <end position="431"/>
    </location>
</feature>
<organism evidence="5 6">
    <name type="scientific">Cerrena zonata</name>
    <dbReference type="NCBI Taxonomy" id="2478898"/>
    <lineage>
        <taxon>Eukaryota</taxon>
        <taxon>Fungi</taxon>
        <taxon>Dikarya</taxon>
        <taxon>Basidiomycota</taxon>
        <taxon>Agaricomycotina</taxon>
        <taxon>Agaricomycetes</taxon>
        <taxon>Polyporales</taxon>
        <taxon>Cerrenaceae</taxon>
        <taxon>Cerrena</taxon>
    </lineage>
</organism>
<dbReference type="Proteomes" id="UP001385951">
    <property type="component" value="Unassembled WGS sequence"/>
</dbReference>
<evidence type="ECO:0000313" key="6">
    <source>
        <dbReference type="Proteomes" id="UP001385951"/>
    </source>
</evidence>
<dbReference type="GO" id="GO:0003887">
    <property type="term" value="F:DNA-directed DNA polymerase activity"/>
    <property type="evidence" value="ECO:0007669"/>
    <property type="project" value="InterPro"/>
</dbReference>
<dbReference type="Pfam" id="PF14791">
    <property type="entry name" value="DNA_pol_B_thumb"/>
    <property type="match status" value="1"/>
</dbReference>
<dbReference type="InterPro" id="IPR022312">
    <property type="entry name" value="DNA_pol_X"/>
</dbReference>
<dbReference type="SUPFAM" id="SSF47802">
    <property type="entry name" value="DNA polymerase beta, N-terminal domain-like"/>
    <property type="match status" value="1"/>
</dbReference>
<dbReference type="GO" id="GO:0003677">
    <property type="term" value="F:DNA binding"/>
    <property type="evidence" value="ECO:0007669"/>
    <property type="project" value="InterPro"/>
</dbReference>
<evidence type="ECO:0000256" key="3">
    <source>
        <dbReference type="SAM" id="MobiDB-lite"/>
    </source>
</evidence>
<dbReference type="Gene3D" id="3.30.460.10">
    <property type="entry name" value="Beta Polymerase, domain 2"/>
    <property type="match status" value="1"/>
</dbReference>
<dbReference type="GO" id="GO:0005634">
    <property type="term" value="C:nucleus"/>
    <property type="evidence" value="ECO:0007669"/>
    <property type="project" value="TreeGrafter"/>
</dbReference>
<dbReference type="Gene3D" id="1.10.150.110">
    <property type="entry name" value="DNA polymerase beta, N-terminal domain-like"/>
    <property type="match status" value="1"/>
</dbReference>
<feature type="domain" description="DNA-directed DNA polymerase X" evidence="4">
    <location>
        <begin position="32"/>
        <end position="407"/>
    </location>
</feature>
<evidence type="ECO:0000259" key="4">
    <source>
        <dbReference type="SMART" id="SM00483"/>
    </source>
</evidence>
<protein>
    <recommendedName>
        <fullName evidence="4">DNA-directed DNA polymerase X domain-containing protein</fullName>
    </recommendedName>
</protein>
<dbReference type="PANTHER" id="PTHR11276:SF28">
    <property type="entry name" value="DNA POLYMERASE LAMBDA"/>
    <property type="match status" value="1"/>
</dbReference>
<dbReference type="SUPFAM" id="SSF81585">
    <property type="entry name" value="PsbU/PolX domain-like"/>
    <property type="match status" value="1"/>
</dbReference>
<proteinExistence type="predicted"/>
<dbReference type="SMART" id="SM00483">
    <property type="entry name" value="POLXc"/>
    <property type="match status" value="1"/>
</dbReference>
<dbReference type="InterPro" id="IPR043519">
    <property type="entry name" value="NT_sf"/>
</dbReference>
<sequence length="452" mass="51185">MLATRRIFPTRRAQLCCIRGYAQKLPPNSNPNPNQGILDMLAKHREIEKNKVDSCRYKLTAFSRAMNLIAELEEPITSIRDTVQLPRLGHGVQGRILAYLNNEEWDPELHGKLAGHDIVDEALRLFQGVRGIGAPLARKLVKAGCRSIEQLTQPEFSSLLPQLIQTDIQFQAHWDKKATRTEAERVSNLISDSLPGYEVHLVGPYRRLFDESEKIDLVVVHPNLPESPHPIWKTGLSLITSGPLTEVQEFKEILEDRGLIAGSIGTGTRARGLWHWEGWVRIPELREGGTFENVLARRDGCDAKTGEFRLMRFALVGKHALGSALLIHTGDDEYVKLLDKQARKMGMYLNGEGLWSWVYPDPAPEDEPVRPWPTKGTEGKFAPLPSHTEEVVLEQLGQQWVPPEKRNFKFLKSVKGTLDPTKRRRGPRKPKPVSVTPPPQYTEEQLKKMIED</sequence>
<keyword evidence="6" id="KW-1185">Reference proteome</keyword>
<evidence type="ECO:0000256" key="1">
    <source>
        <dbReference type="ARBA" id="ARBA00022679"/>
    </source>
</evidence>
<dbReference type="PANTHER" id="PTHR11276">
    <property type="entry name" value="DNA POLYMERASE TYPE-X FAMILY MEMBER"/>
    <property type="match status" value="1"/>
</dbReference>
<reference evidence="5 6" key="1">
    <citation type="submission" date="2022-09" db="EMBL/GenBank/DDBJ databases">
        <authorList>
            <person name="Palmer J.M."/>
        </authorList>
    </citation>
    <scope>NUCLEOTIDE SEQUENCE [LARGE SCALE GENOMIC DNA]</scope>
    <source>
        <strain evidence="5 6">DSM 7382</strain>
    </source>
</reference>
<dbReference type="InterPro" id="IPR029398">
    <property type="entry name" value="PolB_thumb"/>
</dbReference>
<dbReference type="SUPFAM" id="SSF81301">
    <property type="entry name" value="Nucleotidyltransferase"/>
    <property type="match status" value="1"/>
</dbReference>
<dbReference type="InterPro" id="IPR037160">
    <property type="entry name" value="DNA_Pol_thumb_sf"/>
</dbReference>
<evidence type="ECO:0000256" key="2">
    <source>
        <dbReference type="ARBA" id="ARBA00022695"/>
    </source>
</evidence>
<dbReference type="InterPro" id="IPR002054">
    <property type="entry name" value="DNA-dir_DNA_pol_X"/>
</dbReference>
<comment type="caution">
    <text evidence="5">The sequence shown here is derived from an EMBL/GenBank/DDBJ whole genome shotgun (WGS) entry which is preliminary data.</text>
</comment>
<dbReference type="GO" id="GO:0006303">
    <property type="term" value="P:double-strand break repair via nonhomologous end joining"/>
    <property type="evidence" value="ECO:0007669"/>
    <property type="project" value="TreeGrafter"/>
</dbReference>
<dbReference type="Gene3D" id="1.10.150.20">
    <property type="entry name" value="5' to 3' exonuclease, C-terminal subdomain"/>
    <property type="match status" value="1"/>
</dbReference>
<dbReference type="InterPro" id="IPR027421">
    <property type="entry name" value="DNA_pol_lamdba_lyase_dom_sf"/>
</dbReference>
<evidence type="ECO:0000313" key="5">
    <source>
        <dbReference type="EMBL" id="KAK7690227.1"/>
    </source>
</evidence>
<dbReference type="Gene3D" id="3.30.210.10">
    <property type="entry name" value="DNA polymerase, thumb domain"/>
    <property type="match status" value="1"/>
</dbReference>
<accession>A0AAW0GF33</accession>
<keyword evidence="1" id="KW-0808">Transferase</keyword>
<dbReference type="EMBL" id="JASBNA010000007">
    <property type="protein sequence ID" value="KAK7690227.1"/>
    <property type="molecule type" value="Genomic_DNA"/>
</dbReference>
<gene>
    <name evidence="5" type="ORF">QCA50_006880</name>
</gene>